<dbReference type="KEGG" id="mcha:111015972"/>
<feature type="region of interest" description="Disordered" evidence="1">
    <location>
        <begin position="145"/>
        <end position="189"/>
    </location>
</feature>
<evidence type="ECO:0000313" key="3">
    <source>
        <dbReference type="RefSeq" id="XP_022146880.1"/>
    </source>
</evidence>
<dbReference type="InterPro" id="IPR039300">
    <property type="entry name" value="JASON"/>
</dbReference>
<feature type="compositionally biased region" description="Basic and acidic residues" evidence="1">
    <location>
        <begin position="253"/>
        <end position="263"/>
    </location>
</feature>
<dbReference type="PANTHER" id="PTHR33318:SF4">
    <property type="entry name" value="OS04G0511700 PROTEIN"/>
    <property type="match status" value="1"/>
</dbReference>
<dbReference type="OrthoDB" id="1925835at2759"/>
<sequence length="400" mass="44765">MGCFIACFRSSKGEKRRRPRKVQPREHQDSPFIADSACDKSISPIPKARDRPEEQQLSPSTRKRVTFDSNVKTYELDHVEAEAEADVFLEKDRNSKEEKDLAEIAQCKSYSEDGSTVSSVSSYPLNHRYHNCRDTDDEDEVLDCADSELDHDNADTDDYGDKNDFDDVDDDEEYDNFSNGEDGITESSGKDSVQVFADEVDSCLSVCGCPRKNEPQIGSRWNARDRSARVHSSVLKPVENLSQWKAVKVEDRLGLNPHKENFKESSFSNKSKTCQPKNSNQDVAVDASLSSWLSSSEVTPTGKTNTSISGIPTPESQGSNSLISQEDRPILGALTMEELKQFSTSPSPKKSPNMSPDEMPIIRTVGTFWSHSSSVEDFGYSSSFKRLSNTNGNYREMRVE</sequence>
<reference evidence="3" key="1">
    <citation type="submission" date="2025-08" db="UniProtKB">
        <authorList>
            <consortium name="RefSeq"/>
        </authorList>
    </citation>
    <scope>IDENTIFICATION</scope>
    <source>
        <strain evidence="3">OHB3-1</strain>
    </source>
</reference>
<organism evidence="2 3">
    <name type="scientific">Momordica charantia</name>
    <name type="common">Bitter gourd</name>
    <name type="synonym">Balsam pear</name>
    <dbReference type="NCBI Taxonomy" id="3673"/>
    <lineage>
        <taxon>Eukaryota</taxon>
        <taxon>Viridiplantae</taxon>
        <taxon>Streptophyta</taxon>
        <taxon>Embryophyta</taxon>
        <taxon>Tracheophyta</taxon>
        <taxon>Spermatophyta</taxon>
        <taxon>Magnoliopsida</taxon>
        <taxon>eudicotyledons</taxon>
        <taxon>Gunneridae</taxon>
        <taxon>Pentapetalae</taxon>
        <taxon>rosids</taxon>
        <taxon>fabids</taxon>
        <taxon>Cucurbitales</taxon>
        <taxon>Cucurbitaceae</taxon>
        <taxon>Momordiceae</taxon>
        <taxon>Momordica</taxon>
    </lineage>
</organism>
<feature type="compositionally biased region" description="Polar residues" evidence="1">
    <location>
        <begin position="273"/>
        <end position="282"/>
    </location>
</feature>
<feature type="region of interest" description="Disordered" evidence="1">
    <location>
        <begin position="295"/>
        <end position="359"/>
    </location>
</feature>
<dbReference type="GO" id="GO:0007142">
    <property type="term" value="P:male meiosis II"/>
    <property type="evidence" value="ECO:0007669"/>
    <property type="project" value="InterPro"/>
</dbReference>
<proteinExistence type="predicted"/>
<feature type="region of interest" description="Disordered" evidence="1">
    <location>
        <begin position="253"/>
        <end position="282"/>
    </location>
</feature>
<dbReference type="Proteomes" id="UP000504603">
    <property type="component" value="Unplaced"/>
</dbReference>
<feature type="compositionally biased region" description="Acidic residues" evidence="1">
    <location>
        <begin position="166"/>
        <end position="175"/>
    </location>
</feature>
<feature type="region of interest" description="Disordered" evidence="1">
    <location>
        <begin position="11"/>
        <end position="64"/>
    </location>
</feature>
<name>A0A6J1CYK1_MOMCH</name>
<protein>
    <submittedName>
        <fullName evidence="3">Eisosome protein SEG2-like</fullName>
    </submittedName>
</protein>
<evidence type="ECO:0000313" key="2">
    <source>
        <dbReference type="Proteomes" id="UP000504603"/>
    </source>
</evidence>
<dbReference type="PANTHER" id="PTHR33318">
    <property type="entry name" value="ASPARTYL/GLUTAMYL-TRNA(ASN/GLN) AMIDOTRANSFERASE SUBUNIT"/>
    <property type="match status" value="1"/>
</dbReference>
<dbReference type="RefSeq" id="XP_022146880.1">
    <property type="nucleotide sequence ID" value="XM_022291188.1"/>
</dbReference>
<dbReference type="GeneID" id="111015972"/>
<feature type="compositionally biased region" description="Basic and acidic residues" evidence="1">
    <location>
        <begin position="148"/>
        <end position="165"/>
    </location>
</feature>
<keyword evidence="2" id="KW-1185">Reference proteome</keyword>
<gene>
    <name evidence="3" type="primary">LOC111015972</name>
</gene>
<feature type="compositionally biased region" description="Polar residues" evidence="1">
    <location>
        <begin position="297"/>
        <end position="324"/>
    </location>
</feature>
<dbReference type="AlphaFoldDB" id="A0A6J1CYK1"/>
<feature type="compositionally biased region" description="Low complexity" evidence="1">
    <location>
        <begin position="343"/>
        <end position="356"/>
    </location>
</feature>
<accession>A0A6J1CYK1</accession>
<evidence type="ECO:0000256" key="1">
    <source>
        <dbReference type="SAM" id="MobiDB-lite"/>
    </source>
</evidence>